<accession>A0ABT4C9B4</accession>
<evidence type="ECO:0000313" key="2">
    <source>
        <dbReference type="Proteomes" id="UP001074726"/>
    </source>
</evidence>
<dbReference type="EMBL" id="JAPPUX010000001">
    <property type="protein sequence ID" value="MCY4725558.1"/>
    <property type="molecule type" value="Genomic_DNA"/>
</dbReference>
<comment type="caution">
    <text evidence="1">The sequence shown here is derived from an EMBL/GenBank/DDBJ whole genome shotgun (WGS) entry which is preliminary data.</text>
</comment>
<keyword evidence="2" id="KW-1185">Reference proteome</keyword>
<gene>
    <name evidence="1" type="ORF">NYO98_04640</name>
</gene>
<dbReference type="RefSeq" id="WP_268110355.1">
    <property type="nucleotide sequence ID" value="NZ_JAPPUX010000001.1"/>
</dbReference>
<dbReference type="Proteomes" id="UP001074726">
    <property type="component" value="Unassembled WGS sequence"/>
</dbReference>
<name>A0ABT4C9B4_9ACTN</name>
<protein>
    <submittedName>
        <fullName evidence="1">Uncharacterized protein</fullName>
    </submittedName>
</protein>
<organism evidence="1 2">
    <name type="scientific">Nocardioides pini</name>
    <dbReference type="NCBI Taxonomy" id="2975053"/>
    <lineage>
        <taxon>Bacteria</taxon>
        <taxon>Bacillati</taxon>
        <taxon>Actinomycetota</taxon>
        <taxon>Actinomycetes</taxon>
        <taxon>Propionibacteriales</taxon>
        <taxon>Nocardioidaceae</taxon>
        <taxon>Nocardioides</taxon>
    </lineage>
</organism>
<sequence length="75" mass="7717">MAAYADAATVKVLPPLCPLSVSAANFAHAAELIKRSRDASRTWIAAGNLDLPAPERFLSAHGRASAASGLRAAAM</sequence>
<reference evidence="1" key="1">
    <citation type="submission" date="2022-08" db="EMBL/GenBank/DDBJ databases">
        <title>Genome sequencing of Nocardioides sp. STR2.</title>
        <authorList>
            <person name="So Y."/>
        </authorList>
    </citation>
    <scope>NUCLEOTIDE SEQUENCE</scope>
    <source>
        <strain evidence="1">STR2</strain>
    </source>
</reference>
<evidence type="ECO:0000313" key="1">
    <source>
        <dbReference type="EMBL" id="MCY4725558.1"/>
    </source>
</evidence>
<proteinExistence type="predicted"/>